<feature type="region of interest" description="Disordered" evidence="6">
    <location>
        <begin position="19"/>
        <end position="60"/>
    </location>
</feature>
<accession>A0A1I7EV27</accession>
<keyword evidence="3" id="KW-0732">Signal</keyword>
<reference evidence="8 9" key="1">
    <citation type="submission" date="2016-10" db="EMBL/GenBank/DDBJ databases">
        <authorList>
            <person name="de Groot N.N."/>
        </authorList>
    </citation>
    <scope>NUCLEOTIDE SEQUENCE [LARGE SCALE GENOMIC DNA]</scope>
    <source>
        <strain evidence="8 9">CGMCC 1.12333</strain>
    </source>
</reference>
<evidence type="ECO:0000259" key="7">
    <source>
        <dbReference type="PROSITE" id="PS51935"/>
    </source>
</evidence>
<protein>
    <submittedName>
        <fullName evidence="8">Cell wall-associated hydrolase, NlpC family</fullName>
    </submittedName>
</protein>
<evidence type="ECO:0000256" key="1">
    <source>
        <dbReference type="ARBA" id="ARBA00007074"/>
    </source>
</evidence>
<dbReference type="InterPro" id="IPR038765">
    <property type="entry name" value="Papain-like_cys_pep_sf"/>
</dbReference>
<dbReference type="InterPro" id="IPR052062">
    <property type="entry name" value="Murein_DD/LD_carboxypeptidase"/>
</dbReference>
<feature type="compositionally biased region" description="Low complexity" evidence="6">
    <location>
        <begin position="40"/>
        <end position="51"/>
    </location>
</feature>
<sequence>MAMIAATFYSCGSKKKAASKKENSRPSVTISNTSSKRTNSVVVSASGKASSPKTVTESSNNKINDVVESAMSFLGTRYKYGGTTKKGMDCSGLVYTSLLENDIIFERSSYLMSQEGDYVKLKNVIIGDLLFFSTGKSKRVNHVGLVIALEGEDVKFIHSTTSRGVIISSIKEGYWSNAYKTARRIKY</sequence>
<evidence type="ECO:0000256" key="4">
    <source>
        <dbReference type="ARBA" id="ARBA00022801"/>
    </source>
</evidence>
<dbReference type="InterPro" id="IPR000064">
    <property type="entry name" value="NLP_P60_dom"/>
</dbReference>
<dbReference type="STRING" id="1224947.SAMN05216480_101274"/>
<dbReference type="EMBL" id="FPBK01000001">
    <property type="protein sequence ID" value="SFU27776.1"/>
    <property type="molecule type" value="Genomic_DNA"/>
</dbReference>
<keyword evidence="5" id="KW-0788">Thiol protease</keyword>
<dbReference type="PANTHER" id="PTHR47360">
    <property type="entry name" value="MUREIN DD-ENDOPEPTIDASE MEPS/MUREIN LD-CARBOXYPEPTIDASE"/>
    <property type="match status" value="1"/>
</dbReference>
<feature type="compositionally biased region" description="Polar residues" evidence="6">
    <location>
        <begin position="25"/>
        <end position="39"/>
    </location>
</feature>
<evidence type="ECO:0000313" key="9">
    <source>
        <dbReference type="Proteomes" id="UP000199138"/>
    </source>
</evidence>
<dbReference type="Gene3D" id="3.90.1720.10">
    <property type="entry name" value="endopeptidase domain like (from Nostoc punctiforme)"/>
    <property type="match status" value="1"/>
</dbReference>
<dbReference type="Proteomes" id="UP000199138">
    <property type="component" value="Unassembled WGS sequence"/>
</dbReference>
<dbReference type="PROSITE" id="PS51935">
    <property type="entry name" value="NLPC_P60"/>
    <property type="match status" value="1"/>
</dbReference>
<evidence type="ECO:0000256" key="3">
    <source>
        <dbReference type="ARBA" id="ARBA00022729"/>
    </source>
</evidence>
<keyword evidence="2" id="KW-0645">Protease</keyword>
<evidence type="ECO:0000256" key="6">
    <source>
        <dbReference type="SAM" id="MobiDB-lite"/>
    </source>
</evidence>
<keyword evidence="9" id="KW-1185">Reference proteome</keyword>
<gene>
    <name evidence="8" type="ORF">SAMN05216480_101274</name>
</gene>
<evidence type="ECO:0000313" key="8">
    <source>
        <dbReference type="EMBL" id="SFU27776.1"/>
    </source>
</evidence>
<proteinExistence type="inferred from homology"/>
<comment type="similarity">
    <text evidence="1">Belongs to the peptidase C40 family.</text>
</comment>
<evidence type="ECO:0000256" key="5">
    <source>
        <dbReference type="ARBA" id="ARBA00022807"/>
    </source>
</evidence>
<dbReference type="SUPFAM" id="SSF54001">
    <property type="entry name" value="Cysteine proteinases"/>
    <property type="match status" value="1"/>
</dbReference>
<dbReference type="PANTHER" id="PTHR47360:SF1">
    <property type="entry name" value="ENDOPEPTIDASE NLPC-RELATED"/>
    <property type="match status" value="1"/>
</dbReference>
<dbReference type="AlphaFoldDB" id="A0A1I7EV27"/>
<dbReference type="GO" id="GO:0008234">
    <property type="term" value="F:cysteine-type peptidase activity"/>
    <property type="evidence" value="ECO:0007669"/>
    <property type="project" value="UniProtKB-KW"/>
</dbReference>
<organism evidence="8 9">
    <name type="scientific">Pustulibacterium marinum</name>
    <dbReference type="NCBI Taxonomy" id="1224947"/>
    <lineage>
        <taxon>Bacteria</taxon>
        <taxon>Pseudomonadati</taxon>
        <taxon>Bacteroidota</taxon>
        <taxon>Flavobacteriia</taxon>
        <taxon>Flavobacteriales</taxon>
        <taxon>Flavobacteriaceae</taxon>
        <taxon>Pustulibacterium</taxon>
    </lineage>
</organism>
<evidence type="ECO:0000256" key="2">
    <source>
        <dbReference type="ARBA" id="ARBA00022670"/>
    </source>
</evidence>
<dbReference type="GO" id="GO:0006508">
    <property type="term" value="P:proteolysis"/>
    <property type="evidence" value="ECO:0007669"/>
    <property type="project" value="UniProtKB-KW"/>
</dbReference>
<keyword evidence="4 8" id="KW-0378">Hydrolase</keyword>
<feature type="domain" description="NlpC/P60" evidence="7">
    <location>
        <begin position="60"/>
        <end position="186"/>
    </location>
</feature>
<name>A0A1I7EV27_9FLAO</name>
<dbReference type="Pfam" id="PF00877">
    <property type="entry name" value="NLPC_P60"/>
    <property type="match status" value="1"/>
</dbReference>